<evidence type="ECO:0000256" key="2">
    <source>
        <dbReference type="ARBA" id="ARBA00012438"/>
    </source>
</evidence>
<comment type="caution">
    <text evidence="13">The sequence shown here is derived from an EMBL/GenBank/DDBJ whole genome shotgun (WGS) entry which is preliminary data.</text>
</comment>
<dbReference type="GO" id="GO:0000155">
    <property type="term" value="F:phosphorelay sensor kinase activity"/>
    <property type="evidence" value="ECO:0007669"/>
    <property type="project" value="InterPro"/>
</dbReference>
<feature type="domain" description="Histidine kinase/HSP90-like ATPase" evidence="11">
    <location>
        <begin position="319"/>
        <end position="409"/>
    </location>
</feature>
<dbReference type="Gene3D" id="1.20.5.1930">
    <property type="match status" value="1"/>
</dbReference>
<evidence type="ECO:0000256" key="3">
    <source>
        <dbReference type="ARBA" id="ARBA00022553"/>
    </source>
</evidence>
<evidence type="ECO:0000313" key="14">
    <source>
        <dbReference type="Proteomes" id="UP000323946"/>
    </source>
</evidence>
<dbReference type="GO" id="GO:0016020">
    <property type="term" value="C:membrane"/>
    <property type="evidence" value="ECO:0007669"/>
    <property type="project" value="InterPro"/>
</dbReference>
<evidence type="ECO:0000256" key="6">
    <source>
        <dbReference type="ARBA" id="ARBA00022777"/>
    </source>
</evidence>
<evidence type="ECO:0000256" key="7">
    <source>
        <dbReference type="ARBA" id="ARBA00022840"/>
    </source>
</evidence>
<feature type="transmembrane region" description="Helical" evidence="10">
    <location>
        <begin position="48"/>
        <end position="68"/>
    </location>
</feature>
<keyword evidence="4" id="KW-0808">Transferase</keyword>
<keyword evidence="3" id="KW-0597">Phosphoprotein</keyword>
<dbReference type="InterPro" id="IPR011712">
    <property type="entry name" value="Sig_transdc_His_kin_sub3_dim/P"/>
</dbReference>
<keyword evidence="9" id="KW-0175">Coiled coil</keyword>
<dbReference type="PANTHER" id="PTHR24421">
    <property type="entry name" value="NITRATE/NITRITE SENSOR PROTEIN NARX-RELATED"/>
    <property type="match status" value="1"/>
</dbReference>
<proteinExistence type="predicted"/>
<reference evidence="13 14" key="1">
    <citation type="submission" date="2019-09" db="EMBL/GenBank/DDBJ databases">
        <title>Draft genome sequence of the thermophilic Saccharopolyspora hirsuta VKM Ac-666T.</title>
        <authorList>
            <person name="Lobastova T.G."/>
            <person name="Fokina V."/>
            <person name="Bragin E.Y."/>
            <person name="Shtratnikova V.Y."/>
            <person name="Starodumova I.P."/>
            <person name="Tarlachkov S.V."/>
            <person name="Donova M.V."/>
        </authorList>
    </citation>
    <scope>NUCLEOTIDE SEQUENCE [LARGE SCALE GENOMIC DNA]</scope>
    <source>
        <strain evidence="13 14">VKM Ac-666</strain>
    </source>
</reference>
<evidence type="ECO:0000313" key="13">
    <source>
        <dbReference type="EMBL" id="KAA5837305.1"/>
    </source>
</evidence>
<dbReference type="GO" id="GO:0005524">
    <property type="term" value="F:ATP binding"/>
    <property type="evidence" value="ECO:0007669"/>
    <property type="project" value="UniProtKB-KW"/>
</dbReference>
<protein>
    <recommendedName>
        <fullName evidence="2">histidine kinase</fullName>
        <ecNumber evidence="2">2.7.13.3</ecNumber>
    </recommendedName>
</protein>
<comment type="catalytic activity">
    <reaction evidence="1">
        <text>ATP + protein L-histidine = ADP + protein N-phospho-L-histidine.</text>
        <dbReference type="EC" id="2.7.13.3"/>
    </reaction>
</comment>
<dbReference type="SMR" id="A0A5M7CFR3"/>
<keyword evidence="8" id="KW-0902">Two-component regulatory system</keyword>
<dbReference type="CDD" id="cd16917">
    <property type="entry name" value="HATPase_UhpB-NarQ-NarX-like"/>
    <property type="match status" value="1"/>
</dbReference>
<evidence type="ECO:0000259" key="12">
    <source>
        <dbReference type="Pfam" id="PF07730"/>
    </source>
</evidence>
<name>A0A5M7CFR3_SACHI</name>
<gene>
    <name evidence="13" type="ORF">F1721_05790</name>
</gene>
<accession>A0A5M7CFR3</accession>
<dbReference type="RefSeq" id="WP_150065468.1">
    <property type="nucleotide sequence ID" value="NZ_JBEPDJ010000018.1"/>
</dbReference>
<feature type="coiled-coil region" evidence="9">
    <location>
        <begin position="180"/>
        <end position="207"/>
    </location>
</feature>
<sequence>MKRPLWRLLWNDKREAAFDVALVVGLILLGRVLLLMYPSEVPPGTFDWIGGLWLNDVISVVLDVALLARRRYPQVIMTMIAVLAVAQALMVELGPGPLLYVNLESDPWLPGHTPWAIYAAVVYTTGRKWKFFTWDLISITALISVRPWGDPSSDAIVAGVLWTIFPAVLGLYVSARRRLVGALRERAERAEREQELLAEQARADERTRLATEMHDVVTHRVSLMVLQAGALGVAAKDPAIRQAAEELRTSGCEALEELRDLVGVLRRGSGEQDACPDATPPTDLPDLGELIGQSEAVGVPVEFTVDGDPTMVSAAVGRTAYRVVQEALTNVHKHAFGSRVSVHLLHSDDRLRLVVRNTEPPERAAPDLADSGSGTGLLGLQQRVELVGGTFRAGPADRGGFEVDVILPAYVPTGEAGGDG</sequence>
<feature type="transmembrane region" description="Helical" evidence="10">
    <location>
        <begin position="155"/>
        <end position="175"/>
    </location>
</feature>
<dbReference type="EMBL" id="VWPH01000002">
    <property type="protein sequence ID" value="KAA5837305.1"/>
    <property type="molecule type" value="Genomic_DNA"/>
</dbReference>
<dbReference type="OrthoDB" id="227596at2"/>
<dbReference type="Pfam" id="PF02518">
    <property type="entry name" value="HATPase_c"/>
    <property type="match status" value="1"/>
</dbReference>
<dbReference type="GO" id="GO:0046983">
    <property type="term" value="F:protein dimerization activity"/>
    <property type="evidence" value="ECO:0007669"/>
    <property type="project" value="InterPro"/>
</dbReference>
<evidence type="ECO:0000256" key="8">
    <source>
        <dbReference type="ARBA" id="ARBA00023012"/>
    </source>
</evidence>
<dbReference type="InterPro" id="IPR036890">
    <property type="entry name" value="HATPase_C_sf"/>
</dbReference>
<keyword evidence="7" id="KW-0067">ATP-binding</keyword>
<dbReference type="AlphaFoldDB" id="A0A5M7CFR3"/>
<evidence type="ECO:0000256" key="1">
    <source>
        <dbReference type="ARBA" id="ARBA00000085"/>
    </source>
</evidence>
<keyword evidence="5" id="KW-0547">Nucleotide-binding</keyword>
<dbReference type="Gene3D" id="3.30.565.10">
    <property type="entry name" value="Histidine kinase-like ATPase, C-terminal domain"/>
    <property type="match status" value="1"/>
</dbReference>
<dbReference type="SUPFAM" id="SSF55874">
    <property type="entry name" value="ATPase domain of HSP90 chaperone/DNA topoisomerase II/histidine kinase"/>
    <property type="match status" value="1"/>
</dbReference>
<keyword evidence="10" id="KW-0472">Membrane</keyword>
<keyword evidence="10" id="KW-0812">Transmembrane</keyword>
<feature type="transmembrane region" description="Helical" evidence="10">
    <location>
        <begin position="16"/>
        <end position="36"/>
    </location>
</feature>
<dbReference type="Pfam" id="PF07730">
    <property type="entry name" value="HisKA_3"/>
    <property type="match status" value="1"/>
</dbReference>
<dbReference type="InterPro" id="IPR050482">
    <property type="entry name" value="Sensor_HK_TwoCompSys"/>
</dbReference>
<dbReference type="InterPro" id="IPR003594">
    <property type="entry name" value="HATPase_dom"/>
</dbReference>
<evidence type="ECO:0000256" key="9">
    <source>
        <dbReference type="SAM" id="Coils"/>
    </source>
</evidence>
<feature type="domain" description="Signal transduction histidine kinase subgroup 3 dimerisation and phosphoacceptor" evidence="12">
    <location>
        <begin position="205"/>
        <end position="267"/>
    </location>
</feature>
<dbReference type="PANTHER" id="PTHR24421:SF10">
    <property type="entry name" value="NITRATE_NITRITE SENSOR PROTEIN NARQ"/>
    <property type="match status" value="1"/>
</dbReference>
<evidence type="ECO:0000256" key="4">
    <source>
        <dbReference type="ARBA" id="ARBA00022679"/>
    </source>
</evidence>
<keyword evidence="14" id="KW-1185">Reference proteome</keyword>
<organism evidence="13 14">
    <name type="scientific">Saccharopolyspora hirsuta</name>
    <dbReference type="NCBI Taxonomy" id="1837"/>
    <lineage>
        <taxon>Bacteria</taxon>
        <taxon>Bacillati</taxon>
        <taxon>Actinomycetota</taxon>
        <taxon>Actinomycetes</taxon>
        <taxon>Pseudonocardiales</taxon>
        <taxon>Pseudonocardiaceae</taxon>
        <taxon>Saccharopolyspora</taxon>
    </lineage>
</organism>
<dbReference type="Proteomes" id="UP000323946">
    <property type="component" value="Unassembled WGS sequence"/>
</dbReference>
<keyword evidence="10" id="KW-1133">Transmembrane helix</keyword>
<keyword evidence="6 13" id="KW-0418">Kinase</keyword>
<evidence type="ECO:0000256" key="10">
    <source>
        <dbReference type="SAM" id="Phobius"/>
    </source>
</evidence>
<evidence type="ECO:0000259" key="11">
    <source>
        <dbReference type="Pfam" id="PF02518"/>
    </source>
</evidence>
<dbReference type="EC" id="2.7.13.3" evidence="2"/>
<evidence type="ECO:0000256" key="5">
    <source>
        <dbReference type="ARBA" id="ARBA00022741"/>
    </source>
</evidence>
<feature type="transmembrane region" description="Helical" evidence="10">
    <location>
        <begin position="75"/>
        <end position="95"/>
    </location>
</feature>